<sequence length="794" mass="90415">MSSDERTLKDLSVISPQESRRKYRVDSRFFVKCFYIIFTRGMFFFGLTVATRHLWLMFVHVNLETRLSNPNQNLYQNQTLDEVTDQSLVVQPLIGEDQYFDIGVTIWVRASAEEERKLNVSDTGRLRSAALRDGPVDLSRFRRTQAPSRNREMSIVTSGANPDALFNIIYSDIAFRQLQLSDVSLTTVVNFSIPASYFPDLKKEWSGQDMLKAAFTILPTSHSHLDNIKTYSSWIHESGIKPMRSWPFPFGTRKNDSKSLGDEAVDLLSFVMPLIQSFRSPHPCAANANTLDYLTETPVPHVVSRTHIQIVKVLEIMNFDLFNKSHHDLKSANCGKSSELDDKRRRKMDLPEGSPMKWVTSCQRNYPTTGILETLFEFGAPLDDGSNQTEWAYAPYLEANDYGLGPKDFSPIPMRSVCNINSTDPSNRSSLLNPLVFNISDSGLNISWRITYSGISLPERTVFNSMNSLITSDEEKFLKAGSDYQKVMLQDKIDQRNSLFGVYREDNAHPRRRLFLNFLSKSLLIITSAFDALYWYTRTTTSFISILGSLLLAVASLIQCVFIVQGRDAWSSYPNKRPYQSFLRISRFLLVVPILLQATWMSMVALRIELVWPYGSEHTFLRRIVPAVRRFRPNHRERASERMERSIIRWRSRIAIIASLLIAYHFLLPHTPKIAAQLHPDPDPTVLEAKMLYGNLVMKQSIADPLFVSGKIFQLTLNNSSGFFAGSYRVSAMAKAAAVCLDILHFISWVVGLPESRGGMDAMFVIYAALTIIEGWQAITLPRAVDDEVDDEQE</sequence>
<feature type="transmembrane region" description="Helical" evidence="1">
    <location>
        <begin position="514"/>
        <end position="536"/>
    </location>
</feature>
<feature type="transmembrane region" description="Helical" evidence="1">
    <location>
        <begin position="585"/>
        <end position="606"/>
    </location>
</feature>
<dbReference type="AlphaFoldDB" id="A0A9P5Q2L0"/>
<reference evidence="2" key="1">
    <citation type="submission" date="2020-11" db="EMBL/GenBank/DDBJ databases">
        <authorList>
            <consortium name="DOE Joint Genome Institute"/>
            <person name="Ahrendt S."/>
            <person name="Riley R."/>
            <person name="Andreopoulos W."/>
            <person name="Labutti K."/>
            <person name="Pangilinan J."/>
            <person name="Ruiz-Duenas F.J."/>
            <person name="Barrasa J.M."/>
            <person name="Sanchez-Garcia M."/>
            <person name="Camarero S."/>
            <person name="Miyauchi S."/>
            <person name="Serrano A."/>
            <person name="Linde D."/>
            <person name="Babiker R."/>
            <person name="Drula E."/>
            <person name="Ayuso-Fernandez I."/>
            <person name="Pacheco R."/>
            <person name="Padilla G."/>
            <person name="Ferreira P."/>
            <person name="Barriuso J."/>
            <person name="Kellner H."/>
            <person name="Castanera R."/>
            <person name="Alfaro M."/>
            <person name="Ramirez L."/>
            <person name="Pisabarro A.G."/>
            <person name="Kuo A."/>
            <person name="Tritt A."/>
            <person name="Lipzen A."/>
            <person name="He G."/>
            <person name="Yan M."/>
            <person name="Ng V."/>
            <person name="Cullen D."/>
            <person name="Martin F."/>
            <person name="Rosso M.-N."/>
            <person name="Henrissat B."/>
            <person name="Hibbett D."/>
            <person name="Martinez A.T."/>
            <person name="Grigoriev I.V."/>
        </authorList>
    </citation>
    <scope>NUCLEOTIDE SEQUENCE</scope>
    <source>
        <strain evidence="2">AH 40177</strain>
    </source>
</reference>
<accession>A0A9P5Q2L0</accession>
<keyword evidence="3" id="KW-1185">Reference proteome</keyword>
<gene>
    <name evidence="2" type="ORF">BDP27DRAFT_1318635</name>
</gene>
<dbReference type="Proteomes" id="UP000772434">
    <property type="component" value="Unassembled WGS sequence"/>
</dbReference>
<evidence type="ECO:0000256" key="1">
    <source>
        <dbReference type="SAM" id="Phobius"/>
    </source>
</evidence>
<feature type="transmembrane region" description="Helical" evidence="1">
    <location>
        <begin position="29"/>
        <end position="50"/>
    </location>
</feature>
<protein>
    <submittedName>
        <fullName evidence="2">Uncharacterized protein</fullName>
    </submittedName>
</protein>
<evidence type="ECO:0000313" key="3">
    <source>
        <dbReference type="Proteomes" id="UP000772434"/>
    </source>
</evidence>
<dbReference type="EMBL" id="JADNRY010000017">
    <property type="protein sequence ID" value="KAF9073644.1"/>
    <property type="molecule type" value="Genomic_DNA"/>
</dbReference>
<organism evidence="2 3">
    <name type="scientific">Rhodocollybia butyracea</name>
    <dbReference type="NCBI Taxonomy" id="206335"/>
    <lineage>
        <taxon>Eukaryota</taxon>
        <taxon>Fungi</taxon>
        <taxon>Dikarya</taxon>
        <taxon>Basidiomycota</taxon>
        <taxon>Agaricomycotina</taxon>
        <taxon>Agaricomycetes</taxon>
        <taxon>Agaricomycetidae</taxon>
        <taxon>Agaricales</taxon>
        <taxon>Marasmiineae</taxon>
        <taxon>Omphalotaceae</taxon>
        <taxon>Rhodocollybia</taxon>
    </lineage>
</organism>
<keyword evidence="1" id="KW-1133">Transmembrane helix</keyword>
<name>A0A9P5Q2L0_9AGAR</name>
<evidence type="ECO:0000313" key="2">
    <source>
        <dbReference type="EMBL" id="KAF9073644.1"/>
    </source>
</evidence>
<keyword evidence="1" id="KW-0812">Transmembrane</keyword>
<comment type="caution">
    <text evidence="2">The sequence shown here is derived from an EMBL/GenBank/DDBJ whole genome shotgun (WGS) entry which is preliminary data.</text>
</comment>
<dbReference type="OrthoDB" id="2548253at2759"/>
<keyword evidence="1" id="KW-0472">Membrane</keyword>
<feature type="transmembrane region" description="Helical" evidence="1">
    <location>
        <begin position="542"/>
        <end position="564"/>
    </location>
</feature>
<proteinExistence type="predicted"/>
<feature type="transmembrane region" description="Helical" evidence="1">
    <location>
        <begin position="650"/>
        <end position="668"/>
    </location>
</feature>